<protein>
    <submittedName>
        <fullName evidence="6">Uncharacterized protein</fullName>
    </submittedName>
</protein>
<dbReference type="STRING" id="623744.A0A553R9F1"/>
<evidence type="ECO:0000256" key="1">
    <source>
        <dbReference type="ARBA" id="ARBA00004141"/>
    </source>
</evidence>
<keyword evidence="4 5" id="KW-0472">Membrane</keyword>
<comment type="caution">
    <text evidence="6">The sequence shown here is derived from an EMBL/GenBank/DDBJ whole genome shotgun (WGS) entry which is preliminary data.</text>
</comment>
<dbReference type="AlphaFoldDB" id="A0A553R9F1"/>
<evidence type="ECO:0000256" key="3">
    <source>
        <dbReference type="ARBA" id="ARBA00022989"/>
    </source>
</evidence>
<name>A0A553R9F1_9TELE</name>
<comment type="subcellular location">
    <subcellularLocation>
        <location evidence="1">Membrane</location>
        <topology evidence="1">Multi-pass membrane protein</topology>
    </subcellularLocation>
</comment>
<proteinExistence type="predicted"/>
<reference evidence="6" key="2">
    <citation type="submission" date="2019-04" db="EMBL/GenBank/DDBJ databases">
        <authorList>
            <person name="Kadobianskyi M."/>
            <person name="Schulze L."/>
            <person name="Schuelke M."/>
            <person name="Judkewitz B."/>
        </authorList>
    </citation>
    <scope>NUCLEOTIDE SEQUENCE</scope>
    <source>
        <strain evidence="6">Bolton</strain>
        <tissue evidence="6">Whole-body</tissue>
    </source>
</reference>
<keyword evidence="2 5" id="KW-0812">Transmembrane</keyword>
<evidence type="ECO:0000313" key="6">
    <source>
        <dbReference type="EMBL" id="TRY98811.1"/>
    </source>
</evidence>
<dbReference type="EMBL" id="SRMA01025138">
    <property type="protein sequence ID" value="TRY98812.1"/>
    <property type="molecule type" value="Genomic_DNA"/>
</dbReference>
<evidence type="ECO:0000256" key="4">
    <source>
        <dbReference type="ARBA" id="ARBA00023136"/>
    </source>
</evidence>
<dbReference type="InterPro" id="IPR006603">
    <property type="entry name" value="PQ-loop_rpt"/>
</dbReference>
<keyword evidence="3 5" id="KW-1133">Transmembrane helix</keyword>
<dbReference type="Proteomes" id="UP000316079">
    <property type="component" value="Unassembled WGS sequence"/>
</dbReference>
<organism evidence="6 7">
    <name type="scientific">Danionella cerebrum</name>
    <dbReference type="NCBI Taxonomy" id="2873325"/>
    <lineage>
        <taxon>Eukaryota</taxon>
        <taxon>Metazoa</taxon>
        <taxon>Chordata</taxon>
        <taxon>Craniata</taxon>
        <taxon>Vertebrata</taxon>
        <taxon>Euteleostomi</taxon>
        <taxon>Actinopterygii</taxon>
        <taxon>Neopterygii</taxon>
        <taxon>Teleostei</taxon>
        <taxon>Ostariophysi</taxon>
        <taxon>Cypriniformes</taxon>
        <taxon>Danionidae</taxon>
        <taxon>Danioninae</taxon>
        <taxon>Danionella</taxon>
    </lineage>
</organism>
<reference evidence="6 7" key="1">
    <citation type="journal article" date="2019" name="Sci. Data">
        <title>Hybrid genome assembly and annotation of Danionella translucida.</title>
        <authorList>
            <person name="Kadobianskyi M."/>
            <person name="Schulze L."/>
            <person name="Schuelke M."/>
            <person name="Judkewitz B."/>
        </authorList>
    </citation>
    <scope>NUCLEOTIDE SEQUENCE [LARGE SCALE GENOMIC DNA]</scope>
    <source>
        <strain evidence="6 7">Bolton</strain>
    </source>
</reference>
<dbReference type="EMBL" id="SRMA01025138">
    <property type="protein sequence ID" value="TRY98811.1"/>
    <property type="molecule type" value="Genomic_DNA"/>
</dbReference>
<gene>
    <name evidence="6" type="ORF">DNTS_021085</name>
</gene>
<evidence type="ECO:0000256" key="2">
    <source>
        <dbReference type="ARBA" id="ARBA00022692"/>
    </source>
</evidence>
<dbReference type="OrthoDB" id="271506at2759"/>
<sequence length="85" mass="9500">MESNLTLSLANFSTLFVCMVLKFPQIFVLIRARAAAGVSLNSLVLELLGEIPIRTQRNSTVKFESKKLILKNILPKAFTHLDPTK</sequence>
<dbReference type="GO" id="GO:0016020">
    <property type="term" value="C:membrane"/>
    <property type="evidence" value="ECO:0007669"/>
    <property type="project" value="UniProtKB-SubCell"/>
</dbReference>
<evidence type="ECO:0000313" key="7">
    <source>
        <dbReference type="Proteomes" id="UP000316079"/>
    </source>
</evidence>
<feature type="transmembrane region" description="Helical" evidence="5">
    <location>
        <begin position="12"/>
        <end position="30"/>
    </location>
</feature>
<dbReference type="Pfam" id="PF04193">
    <property type="entry name" value="PQ-loop"/>
    <property type="match status" value="1"/>
</dbReference>
<accession>A0A553R9F1</accession>
<evidence type="ECO:0000256" key="5">
    <source>
        <dbReference type="SAM" id="Phobius"/>
    </source>
</evidence>
<keyword evidence="7" id="KW-1185">Reference proteome</keyword>